<organism evidence="1 2">
    <name type="scientific">Nitrosomonas oligotropha</name>
    <dbReference type="NCBI Taxonomy" id="42354"/>
    <lineage>
        <taxon>Bacteria</taxon>
        <taxon>Pseudomonadati</taxon>
        <taxon>Pseudomonadota</taxon>
        <taxon>Betaproteobacteria</taxon>
        <taxon>Nitrosomonadales</taxon>
        <taxon>Nitrosomonadaceae</taxon>
        <taxon>Nitrosomonas</taxon>
    </lineage>
</organism>
<evidence type="ECO:0000313" key="2">
    <source>
        <dbReference type="Proteomes" id="UP000198814"/>
    </source>
</evidence>
<gene>
    <name evidence="1" type="ORF">SAMN05216333_1235</name>
</gene>
<dbReference type="Proteomes" id="UP000198814">
    <property type="component" value="Unassembled WGS sequence"/>
</dbReference>
<proteinExistence type="predicted"/>
<dbReference type="EMBL" id="FODO01000023">
    <property type="protein sequence ID" value="SEO87478.1"/>
    <property type="molecule type" value="Genomic_DNA"/>
</dbReference>
<accession>A0A1H8TAD9</accession>
<keyword evidence="2" id="KW-1185">Reference proteome</keyword>
<sequence>MNVIAKSFLFEMRSELTCKKNLIKMNFCTYTKAFPTYTERILEE</sequence>
<reference evidence="2" key="1">
    <citation type="submission" date="2016-10" db="EMBL/GenBank/DDBJ databases">
        <authorList>
            <person name="Varghese N."/>
            <person name="Submissions S."/>
        </authorList>
    </citation>
    <scope>NUCLEOTIDE SEQUENCE [LARGE SCALE GENOMIC DNA]</scope>
    <source>
        <strain evidence="2">Nm76</strain>
    </source>
</reference>
<name>A0A1H8TAD9_9PROT</name>
<evidence type="ECO:0000313" key="1">
    <source>
        <dbReference type="EMBL" id="SEO87478.1"/>
    </source>
</evidence>
<dbReference type="AlphaFoldDB" id="A0A1H8TAD9"/>
<protein>
    <submittedName>
        <fullName evidence="1">Uncharacterized protein</fullName>
    </submittedName>
</protein>